<protein>
    <submittedName>
        <fullName evidence="2">Uncharacterized protein</fullName>
    </submittedName>
</protein>
<proteinExistence type="predicted"/>
<feature type="transmembrane region" description="Helical" evidence="1">
    <location>
        <begin position="32"/>
        <end position="54"/>
    </location>
</feature>
<evidence type="ECO:0000313" key="3">
    <source>
        <dbReference type="Proteomes" id="UP000266723"/>
    </source>
</evidence>
<name>A0ABQ7CHZ6_BRACR</name>
<keyword evidence="3" id="KW-1185">Reference proteome</keyword>
<evidence type="ECO:0000256" key="1">
    <source>
        <dbReference type="SAM" id="Phobius"/>
    </source>
</evidence>
<evidence type="ECO:0000313" key="2">
    <source>
        <dbReference type="EMBL" id="KAF3551555.1"/>
    </source>
</evidence>
<reference evidence="2 3" key="1">
    <citation type="journal article" date="2020" name="BMC Genomics">
        <title>Intraspecific diversification of the crop wild relative Brassica cretica Lam. using demographic model selection.</title>
        <authorList>
            <person name="Kioukis A."/>
            <person name="Michalopoulou V.A."/>
            <person name="Briers L."/>
            <person name="Pirintsos S."/>
            <person name="Studholme D.J."/>
            <person name="Pavlidis P."/>
            <person name="Sarris P.F."/>
        </authorList>
    </citation>
    <scope>NUCLEOTIDE SEQUENCE [LARGE SCALE GENOMIC DNA]</scope>
    <source>
        <strain evidence="3">cv. PFS-1207/04</strain>
    </source>
</reference>
<organism evidence="2 3">
    <name type="scientific">Brassica cretica</name>
    <name type="common">Mustard</name>
    <dbReference type="NCBI Taxonomy" id="69181"/>
    <lineage>
        <taxon>Eukaryota</taxon>
        <taxon>Viridiplantae</taxon>
        <taxon>Streptophyta</taxon>
        <taxon>Embryophyta</taxon>
        <taxon>Tracheophyta</taxon>
        <taxon>Spermatophyta</taxon>
        <taxon>Magnoliopsida</taxon>
        <taxon>eudicotyledons</taxon>
        <taxon>Gunneridae</taxon>
        <taxon>Pentapetalae</taxon>
        <taxon>rosids</taxon>
        <taxon>malvids</taxon>
        <taxon>Brassicales</taxon>
        <taxon>Brassicaceae</taxon>
        <taxon>Brassiceae</taxon>
        <taxon>Brassica</taxon>
    </lineage>
</organism>
<keyword evidence="1" id="KW-0472">Membrane</keyword>
<comment type="caution">
    <text evidence="2">The sequence shown here is derived from an EMBL/GenBank/DDBJ whole genome shotgun (WGS) entry which is preliminary data.</text>
</comment>
<sequence length="75" mass="8239">MKNNDSFKRTFLSPRTLLSKGDYTAIPFSPALGLRVLASAGLILLTPVFPLLLFPSSLFANDMYVTLVGFRSLES</sequence>
<accession>A0ABQ7CHZ6</accession>
<keyword evidence="1" id="KW-1133">Transmembrane helix</keyword>
<gene>
    <name evidence="2" type="ORF">DY000_02007952</name>
</gene>
<dbReference type="EMBL" id="QGKV02000832">
    <property type="protein sequence ID" value="KAF3551555.1"/>
    <property type="molecule type" value="Genomic_DNA"/>
</dbReference>
<dbReference type="Proteomes" id="UP000266723">
    <property type="component" value="Unassembled WGS sequence"/>
</dbReference>
<keyword evidence="1" id="KW-0812">Transmembrane</keyword>